<dbReference type="Proteomes" id="UP000198940">
    <property type="component" value="Unassembled WGS sequence"/>
</dbReference>
<proteinExistence type="predicted"/>
<dbReference type="AlphaFoldDB" id="A0A1M6P4F3"/>
<protein>
    <submittedName>
        <fullName evidence="2">Uncharacterized protein</fullName>
    </submittedName>
</protein>
<dbReference type="EMBL" id="FRAT01000001">
    <property type="protein sequence ID" value="SHK02811.1"/>
    <property type="molecule type" value="Genomic_DNA"/>
</dbReference>
<sequence>MNEVNTLILGTNNPLIDLDFIQSPTISLYRRAHYDLTDR</sequence>
<dbReference type="STRING" id="1055723.SAMN05216293_0030"/>
<reference evidence="2 3" key="1">
    <citation type="submission" date="2016-11" db="EMBL/GenBank/DDBJ databases">
        <authorList>
            <person name="Varghese N."/>
            <person name="Submissions S."/>
        </authorList>
    </citation>
    <scope>NUCLEOTIDE SEQUENCE [LARGE SCALE GENOMIC DNA]</scope>
    <source>
        <strain evidence="2 3">CGMCC 1.12174</strain>
        <strain evidence="1 4">DSM 26351</strain>
    </source>
</reference>
<gene>
    <name evidence="1" type="ORF">SAMN04487891_10130</name>
    <name evidence="2" type="ORF">SAMN05216293_0030</name>
</gene>
<organism evidence="2 3">
    <name type="scientific">Flagellimonas taeanensis</name>
    <dbReference type="NCBI Taxonomy" id="1005926"/>
    <lineage>
        <taxon>Bacteria</taxon>
        <taxon>Pseudomonadati</taxon>
        <taxon>Bacteroidota</taxon>
        <taxon>Flavobacteriia</taxon>
        <taxon>Flavobacteriales</taxon>
        <taxon>Flavobacteriaceae</taxon>
        <taxon>Flagellimonas</taxon>
    </lineage>
</organism>
<evidence type="ECO:0000313" key="3">
    <source>
        <dbReference type="Proteomes" id="UP000184031"/>
    </source>
</evidence>
<comment type="caution">
    <text evidence="2">The sequence shown here is derived from an EMBL/GenBank/DDBJ whole genome shotgun (WGS) entry which is preliminary data.</text>
</comment>
<evidence type="ECO:0000313" key="2">
    <source>
        <dbReference type="EMBL" id="SHK02811.1"/>
    </source>
</evidence>
<evidence type="ECO:0000313" key="4">
    <source>
        <dbReference type="Proteomes" id="UP000198940"/>
    </source>
</evidence>
<accession>A0A1M6P4F3</accession>
<dbReference type="EMBL" id="FOKU01000001">
    <property type="protein sequence ID" value="SFB66318.1"/>
    <property type="molecule type" value="Genomic_DNA"/>
</dbReference>
<name>A0A1M6P4F3_9FLAO</name>
<keyword evidence="4" id="KW-1185">Reference proteome</keyword>
<dbReference type="Proteomes" id="UP000184031">
    <property type="component" value="Unassembled WGS sequence"/>
</dbReference>
<evidence type="ECO:0000313" key="1">
    <source>
        <dbReference type="EMBL" id="SFB66318.1"/>
    </source>
</evidence>